<dbReference type="SUPFAM" id="SSF55785">
    <property type="entry name" value="PYP-like sensor domain (PAS domain)"/>
    <property type="match status" value="3"/>
</dbReference>
<dbReference type="InterPro" id="IPR035965">
    <property type="entry name" value="PAS-like_dom_sf"/>
</dbReference>
<accession>A0A1H7GM10</accession>
<dbReference type="Pfam" id="PF08448">
    <property type="entry name" value="PAS_4"/>
    <property type="match status" value="1"/>
</dbReference>
<feature type="domain" description="PAC" evidence="2">
    <location>
        <begin position="213"/>
        <end position="265"/>
    </location>
</feature>
<dbReference type="GO" id="GO:0006355">
    <property type="term" value="P:regulation of DNA-templated transcription"/>
    <property type="evidence" value="ECO:0007669"/>
    <property type="project" value="InterPro"/>
</dbReference>
<keyword evidence="5" id="KW-1185">Reference proteome</keyword>
<organism evidence="4 5">
    <name type="scientific">Sphingomonas palmae</name>
    <dbReference type="NCBI Taxonomy" id="1855283"/>
    <lineage>
        <taxon>Bacteria</taxon>
        <taxon>Pseudomonadati</taxon>
        <taxon>Pseudomonadota</taxon>
        <taxon>Alphaproteobacteria</taxon>
        <taxon>Sphingomonadales</taxon>
        <taxon>Sphingomonadaceae</taxon>
        <taxon>Sphingomonas</taxon>
    </lineage>
</organism>
<dbReference type="Proteomes" id="UP000199214">
    <property type="component" value="Unassembled WGS sequence"/>
</dbReference>
<dbReference type="InterPro" id="IPR052155">
    <property type="entry name" value="Biofilm_reg_signaling"/>
</dbReference>
<dbReference type="PANTHER" id="PTHR44757">
    <property type="entry name" value="DIGUANYLATE CYCLASE DGCP"/>
    <property type="match status" value="1"/>
</dbReference>
<proteinExistence type="predicted"/>
<dbReference type="EMBL" id="FNZZ01000001">
    <property type="protein sequence ID" value="SEK39104.1"/>
    <property type="molecule type" value="Genomic_DNA"/>
</dbReference>
<dbReference type="SMART" id="SM00086">
    <property type="entry name" value="PAC"/>
    <property type="match status" value="3"/>
</dbReference>
<feature type="domain" description="PAS" evidence="1">
    <location>
        <begin position="139"/>
        <end position="209"/>
    </location>
</feature>
<dbReference type="CDD" id="cd01949">
    <property type="entry name" value="GGDEF"/>
    <property type="match status" value="1"/>
</dbReference>
<dbReference type="InterPro" id="IPR000700">
    <property type="entry name" value="PAS-assoc_C"/>
</dbReference>
<gene>
    <name evidence="4" type="ORF">SAMN05216382_0315</name>
</gene>
<dbReference type="Pfam" id="PF00990">
    <property type="entry name" value="GGDEF"/>
    <property type="match status" value="1"/>
</dbReference>
<evidence type="ECO:0000259" key="1">
    <source>
        <dbReference type="PROSITE" id="PS50112"/>
    </source>
</evidence>
<dbReference type="Gene3D" id="3.30.450.20">
    <property type="entry name" value="PAS domain"/>
    <property type="match status" value="3"/>
</dbReference>
<name>A0A1H7GM10_9SPHN</name>
<dbReference type="InterPro" id="IPR001610">
    <property type="entry name" value="PAC"/>
</dbReference>
<dbReference type="RefSeq" id="WP_093002648.1">
    <property type="nucleotide sequence ID" value="NZ_FNZZ01000001.1"/>
</dbReference>
<dbReference type="Pfam" id="PF00989">
    <property type="entry name" value="PAS"/>
    <property type="match status" value="1"/>
</dbReference>
<dbReference type="Gene3D" id="2.10.70.100">
    <property type="match status" value="1"/>
</dbReference>
<dbReference type="InterPro" id="IPR000014">
    <property type="entry name" value="PAS"/>
</dbReference>
<protein>
    <submittedName>
        <fullName evidence="4">PAS domain S-box-containing protein/diguanylate cyclase (GGDEF) domain-containing protein</fullName>
    </submittedName>
</protein>
<dbReference type="AlphaFoldDB" id="A0A1H7GM10"/>
<dbReference type="PANTHER" id="PTHR44757:SF2">
    <property type="entry name" value="BIOFILM ARCHITECTURE MAINTENANCE PROTEIN MBAA"/>
    <property type="match status" value="1"/>
</dbReference>
<dbReference type="InterPro" id="IPR029787">
    <property type="entry name" value="Nucleotide_cyclase"/>
</dbReference>
<evidence type="ECO:0000259" key="3">
    <source>
        <dbReference type="PROSITE" id="PS50887"/>
    </source>
</evidence>
<evidence type="ECO:0000259" key="2">
    <source>
        <dbReference type="PROSITE" id="PS50113"/>
    </source>
</evidence>
<dbReference type="NCBIfam" id="TIGR00254">
    <property type="entry name" value="GGDEF"/>
    <property type="match status" value="1"/>
</dbReference>
<reference evidence="5" key="1">
    <citation type="submission" date="2016-10" db="EMBL/GenBank/DDBJ databases">
        <authorList>
            <person name="Varghese N."/>
            <person name="Submissions S."/>
        </authorList>
    </citation>
    <scope>NUCLEOTIDE SEQUENCE [LARGE SCALE GENOMIC DNA]</scope>
    <source>
        <strain evidence="5">JS21-1</strain>
    </source>
</reference>
<dbReference type="PROSITE" id="PS50887">
    <property type="entry name" value="GGDEF"/>
    <property type="match status" value="1"/>
</dbReference>
<dbReference type="CDD" id="cd00130">
    <property type="entry name" value="PAS"/>
    <property type="match status" value="2"/>
</dbReference>
<feature type="domain" description="GGDEF" evidence="3">
    <location>
        <begin position="417"/>
        <end position="549"/>
    </location>
</feature>
<evidence type="ECO:0000313" key="4">
    <source>
        <dbReference type="EMBL" id="SEK39104.1"/>
    </source>
</evidence>
<dbReference type="OrthoDB" id="9812260at2"/>
<dbReference type="STRING" id="1855283.SAMN05216382_0315"/>
<dbReference type="InterPro" id="IPR013656">
    <property type="entry name" value="PAS_4"/>
</dbReference>
<dbReference type="Gene3D" id="3.30.70.270">
    <property type="match status" value="1"/>
</dbReference>
<dbReference type="InterPro" id="IPR043128">
    <property type="entry name" value="Rev_trsase/Diguanyl_cyclase"/>
</dbReference>
<dbReference type="SUPFAM" id="SSF55073">
    <property type="entry name" value="Nucleotide cyclase"/>
    <property type="match status" value="1"/>
</dbReference>
<dbReference type="NCBIfam" id="TIGR00229">
    <property type="entry name" value="sensory_box"/>
    <property type="match status" value="1"/>
</dbReference>
<dbReference type="PROSITE" id="PS50113">
    <property type="entry name" value="PAC"/>
    <property type="match status" value="1"/>
</dbReference>
<evidence type="ECO:0000313" key="5">
    <source>
        <dbReference type="Proteomes" id="UP000199214"/>
    </source>
</evidence>
<dbReference type="SMART" id="SM00267">
    <property type="entry name" value="GGDEF"/>
    <property type="match status" value="1"/>
</dbReference>
<feature type="domain" description="PAS" evidence="1">
    <location>
        <begin position="21"/>
        <end position="85"/>
    </location>
</feature>
<dbReference type="PROSITE" id="PS50112">
    <property type="entry name" value="PAS"/>
    <property type="match status" value="2"/>
</dbReference>
<dbReference type="SMART" id="SM00091">
    <property type="entry name" value="PAS"/>
    <property type="match status" value="2"/>
</dbReference>
<dbReference type="InterPro" id="IPR013767">
    <property type="entry name" value="PAS_fold"/>
</dbReference>
<sequence length="549" mass="60745">MTSSILAAGSVAPEQAIAPQHILDLLPGLVAYFGADLRYLYANQTYARWRGVTPDRIVGRYVREIVGHRNYPVIAEQLRRAFAGETITYEYHIFDDDDQRLVQGSYVPDMDPSGRVTGVIVLVTEISRRTDLEMEIARSEAMFAEAFENAPFGRAIVSPDGHIVRVNPKFAAMLERSAEQLIGASISEITHPDDYEADLRQLKQILRGNSDGYSLEKRYVRPDGSIFHARIEVSAVRNDSGRVTCFFAHAEDITQQREAERHLKEMNARLSLISDAVRGGSWHMDVASGTFETSQQLAQFVAGPDTKPYDLDGFSAHILPEDRAKADLSELIEGKRDRSSVEYRLQTASGVHWMRCDRRLLRDEHGRPEKLVGVTIDLTEEHERRIRAELEATTDPLTGLLNRRGLEQRLGTLPPDLPCGVMLVDLDGFKQVNDTLGHDAGDAILVEVAARLRQSVRHDDLVARIGGDEFAIVLVGTDVTKLEALAGRTVTAMQPRFAACGDSGPSVGASVGAAWSATPFVTQRQVMTRADRALYQAKAAGRGTWRLAA</sequence>
<dbReference type="InterPro" id="IPR000160">
    <property type="entry name" value="GGDEF_dom"/>
</dbReference>